<comment type="pathway">
    <text evidence="3">Amino-acid biosynthesis.</text>
</comment>
<dbReference type="PANTHER" id="PTHR21363">
    <property type="entry name" value="PREPHENATE DEHYDROGENASE"/>
    <property type="match status" value="1"/>
</dbReference>
<dbReference type="InterPro" id="IPR050812">
    <property type="entry name" value="Preph/Arog_dehydrog"/>
</dbReference>
<comment type="caution">
    <text evidence="6">The sequence shown here is derived from an EMBL/GenBank/DDBJ whole genome shotgun (WGS) entry which is preliminary data.</text>
</comment>
<feature type="domain" description="Prephenate/arogenate dehydrogenase" evidence="5">
    <location>
        <begin position="5"/>
        <end position="281"/>
    </location>
</feature>
<dbReference type="GO" id="GO:0070403">
    <property type="term" value="F:NAD+ binding"/>
    <property type="evidence" value="ECO:0007669"/>
    <property type="project" value="InterPro"/>
</dbReference>
<proteinExistence type="inferred from homology"/>
<organism evidence="6 7">
    <name type="scientific">Breznakia blatticola</name>
    <dbReference type="NCBI Taxonomy" id="1754012"/>
    <lineage>
        <taxon>Bacteria</taxon>
        <taxon>Bacillati</taxon>
        <taxon>Bacillota</taxon>
        <taxon>Erysipelotrichia</taxon>
        <taxon>Erysipelotrichales</taxon>
        <taxon>Erysipelotrichaceae</taxon>
        <taxon>Breznakia</taxon>
    </lineage>
</organism>
<dbReference type="Pfam" id="PF20463">
    <property type="entry name" value="PDH_C"/>
    <property type="match status" value="1"/>
</dbReference>
<sequence>MSNKPVYAIVGLGLLGGSYAKGLHDAGYHVIGIARRQETIDYALANNFITEGSIQPSDIHKADIVILCLYPKVMIQWIQEHKHDFKPGAIVSDIAGVKRNVVKPIQYILKDVDAEFISTHPMAGKEVSGIEHADPSIFRQANFIIVPTVDNSEKAINAMMDVADILKFHHISLLSIDEHDRMIGFLSQLTHVIAVSLMNTHDHDKLVDYTGDSFRDLTRIAKINEDMWSELFLFNKDILLEEIEAFEASLDTFKQALKNDDEETMKHLFIQSTNRRKKFDK</sequence>
<dbReference type="OrthoDB" id="9802008at2"/>
<evidence type="ECO:0000256" key="3">
    <source>
        <dbReference type="ARBA" id="ARBA00029440"/>
    </source>
</evidence>
<dbReference type="Proteomes" id="UP000294743">
    <property type="component" value="Unassembled WGS sequence"/>
</dbReference>
<dbReference type="Pfam" id="PF02153">
    <property type="entry name" value="PDH_N"/>
    <property type="match status" value="1"/>
</dbReference>
<name>A0A4R7ZI29_9FIRM</name>
<evidence type="ECO:0000256" key="1">
    <source>
        <dbReference type="ARBA" id="ARBA00007964"/>
    </source>
</evidence>
<evidence type="ECO:0000259" key="5">
    <source>
        <dbReference type="PROSITE" id="PS51176"/>
    </source>
</evidence>
<keyword evidence="7" id="KW-1185">Reference proteome</keyword>
<dbReference type="AlphaFoldDB" id="A0A4R7ZI29"/>
<dbReference type="InterPro" id="IPR046826">
    <property type="entry name" value="PDH_N"/>
</dbReference>
<dbReference type="InterPro" id="IPR036291">
    <property type="entry name" value="NAD(P)-bd_dom_sf"/>
</dbReference>
<dbReference type="InterPro" id="IPR008927">
    <property type="entry name" value="6-PGluconate_DH-like_C_sf"/>
</dbReference>
<dbReference type="EMBL" id="SODD01000034">
    <property type="protein sequence ID" value="TDW14700.1"/>
    <property type="molecule type" value="Genomic_DNA"/>
</dbReference>
<dbReference type="GO" id="GO:0006571">
    <property type="term" value="P:tyrosine biosynthetic process"/>
    <property type="evidence" value="ECO:0007669"/>
    <property type="project" value="InterPro"/>
</dbReference>
<gene>
    <name evidence="6" type="ORF">EDD63_13410</name>
</gene>
<keyword evidence="2" id="KW-0560">Oxidoreductase</keyword>
<dbReference type="SUPFAM" id="SSF48179">
    <property type="entry name" value="6-phosphogluconate dehydrogenase C-terminal domain-like"/>
    <property type="match status" value="1"/>
</dbReference>
<keyword evidence="4" id="KW-0175">Coiled coil</keyword>
<accession>A0A4R7ZI29</accession>
<dbReference type="PANTHER" id="PTHR21363:SF0">
    <property type="entry name" value="PREPHENATE DEHYDROGENASE [NADP(+)]"/>
    <property type="match status" value="1"/>
</dbReference>
<dbReference type="InterPro" id="IPR046825">
    <property type="entry name" value="PDH_C"/>
</dbReference>
<comment type="similarity">
    <text evidence="1">Belongs to the prephenate/arogenate dehydrogenase family.</text>
</comment>
<dbReference type="InterPro" id="IPR003099">
    <property type="entry name" value="Prephen_DH"/>
</dbReference>
<dbReference type="RefSeq" id="WP_134170480.1">
    <property type="nucleotide sequence ID" value="NZ_SODD01000034.1"/>
</dbReference>
<evidence type="ECO:0000256" key="2">
    <source>
        <dbReference type="ARBA" id="ARBA00023002"/>
    </source>
</evidence>
<evidence type="ECO:0000313" key="6">
    <source>
        <dbReference type="EMBL" id="TDW14700.1"/>
    </source>
</evidence>
<evidence type="ECO:0000313" key="7">
    <source>
        <dbReference type="Proteomes" id="UP000294743"/>
    </source>
</evidence>
<reference evidence="6 7" key="1">
    <citation type="submission" date="2019-03" db="EMBL/GenBank/DDBJ databases">
        <title>Genomic Encyclopedia of Type Strains, Phase IV (KMG-IV): sequencing the most valuable type-strain genomes for metagenomic binning, comparative biology and taxonomic classification.</title>
        <authorList>
            <person name="Goeker M."/>
        </authorList>
    </citation>
    <scope>NUCLEOTIDE SEQUENCE [LARGE SCALE GENOMIC DNA]</scope>
    <source>
        <strain evidence="6 7">DSM 28867</strain>
    </source>
</reference>
<dbReference type="PROSITE" id="PS51176">
    <property type="entry name" value="PDH_ADH"/>
    <property type="match status" value="1"/>
</dbReference>
<dbReference type="SUPFAM" id="SSF51735">
    <property type="entry name" value="NAD(P)-binding Rossmann-fold domains"/>
    <property type="match status" value="1"/>
</dbReference>
<dbReference type="Gene3D" id="1.10.3660.10">
    <property type="entry name" value="6-phosphogluconate dehydrogenase C-terminal like domain"/>
    <property type="match status" value="1"/>
</dbReference>
<dbReference type="GO" id="GO:0004665">
    <property type="term" value="F:prephenate dehydrogenase (NADP+) activity"/>
    <property type="evidence" value="ECO:0007669"/>
    <property type="project" value="InterPro"/>
</dbReference>
<protein>
    <submittedName>
        <fullName evidence="6">Prephenate dehydrogenase</fullName>
    </submittedName>
</protein>
<feature type="coiled-coil region" evidence="4">
    <location>
        <begin position="236"/>
        <end position="263"/>
    </location>
</feature>
<dbReference type="Gene3D" id="3.40.50.720">
    <property type="entry name" value="NAD(P)-binding Rossmann-like Domain"/>
    <property type="match status" value="1"/>
</dbReference>
<evidence type="ECO:0000256" key="4">
    <source>
        <dbReference type="SAM" id="Coils"/>
    </source>
</evidence>
<dbReference type="GO" id="GO:0008977">
    <property type="term" value="F:prephenate dehydrogenase (NAD+) activity"/>
    <property type="evidence" value="ECO:0007669"/>
    <property type="project" value="InterPro"/>
</dbReference>